<evidence type="ECO:0000259" key="4">
    <source>
        <dbReference type="Pfam" id="PF06863"/>
    </source>
</evidence>
<dbReference type="SUPFAM" id="SSF160935">
    <property type="entry name" value="VPA0735-like"/>
    <property type="match status" value="1"/>
</dbReference>
<keyword evidence="6" id="KW-1185">Reference proteome</keyword>
<evidence type="ECO:0008006" key="7">
    <source>
        <dbReference type="Google" id="ProtNLM"/>
    </source>
</evidence>
<dbReference type="STRING" id="60547.GCA_000751215_05275"/>
<organism evidence="5 6">
    <name type="scientific">Caballeronia glathei</name>
    <dbReference type="NCBI Taxonomy" id="60547"/>
    <lineage>
        <taxon>Bacteria</taxon>
        <taxon>Pseudomonadati</taxon>
        <taxon>Pseudomonadota</taxon>
        <taxon>Betaproteobacteria</taxon>
        <taxon>Burkholderiales</taxon>
        <taxon>Burkholderiaceae</taxon>
        <taxon>Caballeronia</taxon>
    </lineage>
</organism>
<feature type="region of interest" description="Disordered" evidence="1">
    <location>
        <begin position="213"/>
        <end position="260"/>
    </location>
</feature>
<sequence>MKINRRWTFPLHAALWMAAGLSSAAMLAGCATKAPESKSNGGWLKDQVADAYTFGFPLVASDLARERAAGGDASRPGQAPLNTLRHATALPPVGAPGYPSVDTLESTAWLDLQSEPVIVSLPAAPRGRFYDARAFDAWTNVLYSSADRTPFPKAQTIAFVPAGWKGTLPAGVQRVDAPTRYVWLSIRVRVNGVRDVREARKLQTAMRVETLSSAKGAGPDASPAWAPGSASGAAPAVSGAWPTGAADRPATATALASPPEQAEALDATAYFTRLARALDDSPPAADDAHAMSQLADLGVKPGEPVQFRKGDAPLLASGLADARERLATIPSNALTKNGWTWFGEGVGNYGSDYTLRAFLARRQPGTGTKESEVKPVAGVDSDDHPLNGANSYVLHFEPNQLPPVRGFWTLTAYTKDGALVDSKVPRLSISDRDKLRKNRDGSVDVIVSESSPGKARASNWLPAPEGDFVLMMRLYAPKPQASDGTWAPPAVQRQ</sequence>
<dbReference type="InterPro" id="IPR037049">
    <property type="entry name" value="DUF1214_C_sf"/>
</dbReference>
<name>A0A069PCL0_9BURK</name>
<dbReference type="Proteomes" id="UP000027466">
    <property type="component" value="Unassembled WGS sequence"/>
</dbReference>
<dbReference type="RefSeq" id="WP_035937469.1">
    <property type="nucleotide sequence ID" value="NZ_CADFFX010000018.1"/>
</dbReference>
<feature type="domain" description="DUF1214" evidence="3">
    <location>
        <begin position="373"/>
        <end position="478"/>
    </location>
</feature>
<evidence type="ECO:0000259" key="3">
    <source>
        <dbReference type="Pfam" id="PF06742"/>
    </source>
</evidence>
<dbReference type="AlphaFoldDB" id="A0A069PCL0"/>
<feature type="signal peptide" evidence="2">
    <location>
        <begin position="1"/>
        <end position="28"/>
    </location>
</feature>
<dbReference type="Pfam" id="PF06863">
    <property type="entry name" value="DUF1254"/>
    <property type="match status" value="1"/>
</dbReference>
<evidence type="ECO:0000313" key="5">
    <source>
        <dbReference type="EMBL" id="KDR38365.1"/>
    </source>
</evidence>
<feature type="region of interest" description="Disordered" evidence="1">
    <location>
        <begin position="365"/>
        <end position="384"/>
    </location>
</feature>
<dbReference type="InterPro" id="IPR010679">
    <property type="entry name" value="DUF1254"/>
</dbReference>
<feature type="chain" id="PRO_5007372058" description="Lipoprotein" evidence="2">
    <location>
        <begin position="29"/>
        <end position="494"/>
    </location>
</feature>
<reference evidence="5 6" key="1">
    <citation type="submission" date="2014-03" db="EMBL/GenBank/DDBJ databases">
        <title>Draft Genome Sequences of Four Burkholderia Strains.</title>
        <authorList>
            <person name="Liu X.Y."/>
            <person name="Li C.X."/>
            <person name="Xu J.H."/>
        </authorList>
    </citation>
    <scope>NUCLEOTIDE SEQUENCE [LARGE SCALE GENOMIC DNA]</scope>
    <source>
        <strain evidence="5 6">DSM 50014</strain>
    </source>
</reference>
<dbReference type="InterPro" id="IPR010621">
    <property type="entry name" value="DUF1214"/>
</dbReference>
<dbReference type="Pfam" id="PF06742">
    <property type="entry name" value="DUF1214"/>
    <property type="match status" value="1"/>
</dbReference>
<evidence type="ECO:0000313" key="6">
    <source>
        <dbReference type="Proteomes" id="UP000027466"/>
    </source>
</evidence>
<feature type="compositionally biased region" description="Low complexity" evidence="1">
    <location>
        <begin position="216"/>
        <end position="256"/>
    </location>
</feature>
<dbReference type="PROSITE" id="PS51257">
    <property type="entry name" value="PROKAR_LIPOPROTEIN"/>
    <property type="match status" value="1"/>
</dbReference>
<evidence type="ECO:0000256" key="1">
    <source>
        <dbReference type="SAM" id="MobiDB-lite"/>
    </source>
</evidence>
<dbReference type="PANTHER" id="PTHR36509">
    <property type="entry name" value="BLL3101 PROTEIN"/>
    <property type="match status" value="1"/>
</dbReference>
<feature type="domain" description="DUF1254" evidence="4">
    <location>
        <begin position="82"/>
        <end position="209"/>
    </location>
</feature>
<proteinExistence type="predicted"/>
<keyword evidence="2" id="KW-0732">Signal</keyword>
<accession>A0A069PCL0</accession>
<dbReference type="Gene3D" id="2.60.40.1610">
    <property type="entry name" value="Domain of unknown function DUF1254"/>
    <property type="match status" value="1"/>
</dbReference>
<evidence type="ECO:0000256" key="2">
    <source>
        <dbReference type="SAM" id="SignalP"/>
    </source>
</evidence>
<dbReference type="InterPro" id="IPR037050">
    <property type="entry name" value="DUF1254_sf"/>
</dbReference>
<protein>
    <recommendedName>
        <fullName evidence="7">Lipoprotein</fullName>
    </recommendedName>
</protein>
<dbReference type="PANTHER" id="PTHR36509:SF2">
    <property type="entry name" value="BLL3101 PROTEIN"/>
    <property type="match status" value="1"/>
</dbReference>
<dbReference type="EMBL" id="JFHC01000093">
    <property type="protein sequence ID" value="KDR38365.1"/>
    <property type="molecule type" value="Genomic_DNA"/>
</dbReference>
<comment type="caution">
    <text evidence="5">The sequence shown here is derived from an EMBL/GenBank/DDBJ whole genome shotgun (WGS) entry which is preliminary data.</text>
</comment>
<dbReference type="Gene3D" id="2.60.120.600">
    <property type="entry name" value="Domain of unknown function DUF1214, C-terminal domain"/>
    <property type="match status" value="1"/>
</dbReference>
<gene>
    <name evidence="5" type="ORF">BG61_41285</name>
</gene>